<comment type="caution">
    <text evidence="1">The sequence shown here is derived from an EMBL/GenBank/DDBJ whole genome shotgun (WGS) entry which is preliminary data.</text>
</comment>
<feature type="non-terminal residue" evidence="1">
    <location>
        <position position="70"/>
    </location>
</feature>
<organism evidence="1 2">
    <name type="scientific">Prorocentrum cordatum</name>
    <dbReference type="NCBI Taxonomy" id="2364126"/>
    <lineage>
        <taxon>Eukaryota</taxon>
        <taxon>Sar</taxon>
        <taxon>Alveolata</taxon>
        <taxon>Dinophyceae</taxon>
        <taxon>Prorocentrales</taxon>
        <taxon>Prorocentraceae</taxon>
        <taxon>Prorocentrum</taxon>
    </lineage>
</organism>
<name>A0ABN9RKH1_9DINO</name>
<dbReference type="EMBL" id="CAUYUJ010007124">
    <property type="protein sequence ID" value="CAK0819652.1"/>
    <property type="molecule type" value="Genomic_DNA"/>
</dbReference>
<dbReference type="Proteomes" id="UP001189429">
    <property type="component" value="Unassembled WGS sequence"/>
</dbReference>
<reference evidence="1" key="1">
    <citation type="submission" date="2023-10" db="EMBL/GenBank/DDBJ databases">
        <authorList>
            <person name="Chen Y."/>
            <person name="Shah S."/>
            <person name="Dougan E. K."/>
            <person name="Thang M."/>
            <person name="Chan C."/>
        </authorList>
    </citation>
    <scope>NUCLEOTIDE SEQUENCE [LARGE SCALE GENOMIC DNA]</scope>
</reference>
<keyword evidence="2" id="KW-1185">Reference proteome</keyword>
<feature type="non-terminal residue" evidence="1">
    <location>
        <position position="1"/>
    </location>
</feature>
<proteinExistence type="predicted"/>
<gene>
    <name evidence="1" type="ORF">PCOR1329_LOCUS21594</name>
</gene>
<evidence type="ECO:0000313" key="2">
    <source>
        <dbReference type="Proteomes" id="UP001189429"/>
    </source>
</evidence>
<accession>A0ABN9RKH1</accession>
<evidence type="ECO:0000313" key="1">
    <source>
        <dbReference type="EMBL" id="CAK0819652.1"/>
    </source>
</evidence>
<protein>
    <submittedName>
        <fullName evidence="1">Uncharacterized protein</fullName>
    </submittedName>
</protein>
<sequence length="70" mass="7437">GALACPHLARAVELQKPLLLRGAADGFAASSEWTRRGLGERLGHTPLRRGAWWPWAAAPRAGAAEPREGA</sequence>